<dbReference type="InterPro" id="IPR000649">
    <property type="entry name" value="IF-2B-related"/>
</dbReference>
<dbReference type="PANTHER" id="PTHR45859:SF1">
    <property type="entry name" value="TRANSLATION INITIATION FACTOR EIF-2B SUBUNIT BETA"/>
    <property type="match status" value="1"/>
</dbReference>
<dbReference type="Pfam" id="PF01008">
    <property type="entry name" value="IF-2B"/>
    <property type="match status" value="1"/>
</dbReference>
<evidence type="ECO:0000256" key="3">
    <source>
        <dbReference type="ARBA" id="ARBA00022490"/>
    </source>
</evidence>
<evidence type="ECO:0000313" key="10">
    <source>
        <dbReference type="Proteomes" id="UP000695000"/>
    </source>
</evidence>
<evidence type="ECO:0000256" key="2">
    <source>
        <dbReference type="ARBA" id="ARBA00007251"/>
    </source>
</evidence>
<reference evidence="11 12" key="1">
    <citation type="submission" date="2025-05" db="UniProtKB">
        <authorList>
            <consortium name="RefSeq"/>
        </authorList>
    </citation>
    <scope>IDENTIFICATION</scope>
    <source>
        <tissue evidence="11 12">Whole Larva</tissue>
    </source>
</reference>
<evidence type="ECO:0000313" key="12">
    <source>
        <dbReference type="RefSeq" id="XP_017774578.1"/>
    </source>
</evidence>
<gene>
    <name evidence="11 12" type="primary">LOC108561240</name>
</gene>
<dbReference type="GeneID" id="108561240"/>
<evidence type="ECO:0000256" key="9">
    <source>
        <dbReference type="RuleBase" id="RU003814"/>
    </source>
</evidence>
<dbReference type="Proteomes" id="UP000695000">
    <property type="component" value="Unplaced"/>
</dbReference>
<evidence type="ECO:0000256" key="5">
    <source>
        <dbReference type="ARBA" id="ARBA00022917"/>
    </source>
</evidence>
<sequence length="341" mass="37870">MSEAVPIDFSYIIDEIRSGTLSQSNEVALKTEEFVERIIAEKDWKNAQELMNLIKAEIKLISEALPLHTISTNILRHVLNIIREEYDIGFKSHVEQSLHQMMTSDSDAMGDYSKMLDGLKTSIIDHLSEYKTELETSIDNIAAQATDHIYTNEIILTFGQSNTVEQFLKAASRTHSFQVIVAENAPSYNGHSMAVSLANHNIQTTVISDTAIFSVMSRVNKVIIGVHSVMANGALKTACGVHAVALAAKHYSVPVMVLTHLYKLSPTYVSSYSFDACSSPASVLPYSFAGDIVSRTNIINPMFDYVPPELVTLFITYQGGNAPSYIYRLLSELYHPDDHEL</sequence>
<protein>
    <recommendedName>
        <fullName evidence="6">Translation initiation factor eIF2B subunit beta</fullName>
    </recommendedName>
    <alternativeName>
        <fullName evidence="7">eIF2B GDP-GTP exchange factor subunit beta</fullName>
    </alternativeName>
</protein>
<evidence type="ECO:0000256" key="4">
    <source>
        <dbReference type="ARBA" id="ARBA00022540"/>
    </source>
</evidence>
<dbReference type="GO" id="GO:0003743">
    <property type="term" value="F:translation initiation factor activity"/>
    <property type="evidence" value="ECO:0007669"/>
    <property type="project" value="UniProtKB-KW"/>
</dbReference>
<dbReference type="InterPro" id="IPR037171">
    <property type="entry name" value="NagB/RpiA_transferase-like"/>
</dbReference>
<comment type="similarity">
    <text evidence="2 9">Belongs to the eIF-2B alpha/beta/delta subunits family.</text>
</comment>
<evidence type="ECO:0000256" key="7">
    <source>
        <dbReference type="ARBA" id="ARBA00044228"/>
    </source>
</evidence>
<comment type="subcellular location">
    <subcellularLocation>
        <location evidence="1">Cytoplasm</location>
        <location evidence="1">Cytosol</location>
    </subcellularLocation>
</comment>
<keyword evidence="10" id="KW-1185">Reference proteome</keyword>
<proteinExistence type="inferred from homology"/>
<keyword evidence="5" id="KW-0648">Protein biosynthesis</keyword>
<evidence type="ECO:0000256" key="8">
    <source>
        <dbReference type="ARBA" id="ARBA00046432"/>
    </source>
</evidence>
<dbReference type="PANTHER" id="PTHR45859">
    <property type="entry name" value="TRANSLATION INITIATION FACTOR EIF-2B SUBUNIT BETA"/>
    <property type="match status" value="1"/>
</dbReference>
<accession>A0ABM1MJ27</accession>
<dbReference type="SUPFAM" id="SSF100950">
    <property type="entry name" value="NagB/RpiA/CoA transferase-like"/>
    <property type="match status" value="1"/>
</dbReference>
<organism evidence="10 11">
    <name type="scientific">Nicrophorus vespilloides</name>
    <name type="common">Boreal carrion beetle</name>
    <dbReference type="NCBI Taxonomy" id="110193"/>
    <lineage>
        <taxon>Eukaryota</taxon>
        <taxon>Metazoa</taxon>
        <taxon>Ecdysozoa</taxon>
        <taxon>Arthropoda</taxon>
        <taxon>Hexapoda</taxon>
        <taxon>Insecta</taxon>
        <taxon>Pterygota</taxon>
        <taxon>Neoptera</taxon>
        <taxon>Endopterygota</taxon>
        <taxon>Coleoptera</taxon>
        <taxon>Polyphaga</taxon>
        <taxon>Staphyliniformia</taxon>
        <taxon>Silphidae</taxon>
        <taxon>Nicrophorinae</taxon>
        <taxon>Nicrophorus</taxon>
    </lineage>
</organism>
<dbReference type="Gene3D" id="3.40.50.10470">
    <property type="entry name" value="Translation initiation factor eif-2b, domain 2"/>
    <property type="match status" value="1"/>
</dbReference>
<keyword evidence="3" id="KW-0963">Cytoplasm</keyword>
<evidence type="ECO:0000256" key="6">
    <source>
        <dbReference type="ARBA" id="ARBA00044122"/>
    </source>
</evidence>
<dbReference type="RefSeq" id="XP_017774577.1">
    <property type="nucleotide sequence ID" value="XM_017919088.1"/>
</dbReference>
<keyword evidence="4 11" id="KW-0396">Initiation factor</keyword>
<dbReference type="RefSeq" id="XP_017774578.1">
    <property type="nucleotide sequence ID" value="XM_017919089.1"/>
</dbReference>
<evidence type="ECO:0000313" key="11">
    <source>
        <dbReference type="RefSeq" id="XP_017774577.1"/>
    </source>
</evidence>
<evidence type="ECO:0000256" key="1">
    <source>
        <dbReference type="ARBA" id="ARBA00004514"/>
    </source>
</evidence>
<dbReference type="InterPro" id="IPR042529">
    <property type="entry name" value="IF_2B-like_C"/>
</dbReference>
<dbReference type="InterPro" id="IPR051855">
    <property type="entry name" value="eIF2B_beta_subunit"/>
</dbReference>
<name>A0ABM1MJ27_NICVS</name>
<comment type="subunit">
    <text evidence="8">Component of the translation initiation factor 2B (eIF2B) complex which is a heterodecamer of two sets of five different subunits: alpha, beta, gamma, delta and epsilon. Subunits alpha, beta and delta comprise a regulatory subcomplex and subunits epsilon and gamma comprise a catalytic subcomplex. Within the complex, the hexameric regulatory complex resides at the center, with the two heterodimeric catalytic subcomplexes bound on opposite sides.</text>
</comment>